<accession>A0A512TPE6</accession>
<dbReference type="InterPro" id="IPR007936">
    <property type="entry name" value="VapE-like_dom"/>
</dbReference>
<dbReference type="EMBL" id="BKBC01000040">
    <property type="protein sequence ID" value="GEQ22107.1"/>
    <property type="molecule type" value="Genomic_DNA"/>
</dbReference>
<dbReference type="Pfam" id="PF05272">
    <property type="entry name" value="VapE-like_dom"/>
    <property type="match status" value="1"/>
</dbReference>
<protein>
    <recommendedName>
        <fullName evidence="1">Virulence-associated protein E-like domain-containing protein</fullName>
    </recommendedName>
</protein>
<gene>
    <name evidence="2" type="ORF">CBU02nite_26130</name>
</gene>
<reference evidence="2 3" key="1">
    <citation type="submission" date="2019-07" db="EMBL/GenBank/DDBJ databases">
        <title>Whole genome shotgun sequence of Clostridium butyricum NBRC 3858.</title>
        <authorList>
            <person name="Hosoyama A."/>
            <person name="Uohara A."/>
            <person name="Ohji S."/>
            <person name="Ichikawa N."/>
        </authorList>
    </citation>
    <scope>NUCLEOTIDE SEQUENCE [LARGE SCALE GENOMIC DNA]</scope>
    <source>
        <strain evidence="2 3">NBRC 3858</strain>
    </source>
</reference>
<dbReference type="PANTHER" id="PTHR34985:SF1">
    <property type="entry name" value="SLR0554 PROTEIN"/>
    <property type="match status" value="1"/>
</dbReference>
<name>A0A512TPE6_CLOBU</name>
<sequence length="815" mass="93624">MMDTEVKAEIKIEHDGVVAIATGRNRKEIKWKNKDIKWSELLERLSKTTYTSETFEEYKKLSKSEQDNVKDVGGFVGGSLKGGRRKSDTVIKRTFLTLDADYGKEGLWETIEMLFDFACCMYSTHKHSPEKPRLRLVIPLSRPVGPEEYQAVARRVASDIGIDFFDDTTYEPSRLMYWPSTSSDGVFEFNYQDIAWLNPDDVLNRYEDWKDTSFWPESSRTKKQREKLADKQGNPRVKNGVVGAFCRTYSIHEVIEKFLSDVYISTVEENRYTYVKGSTAGGLVVYENGDFAFSHHGTDPISGKLCNAFDLVRIHKFGELDEDADLNTQTVKLPSYTAMMDFSREDEAVKVTLGEERLNIAKDDFNEIDDIGEIDTEWLKLLEVDKKGNYRSTIGNIVLILENDPYLKGKIALNEFSHRTMIRGILPWHKLKNKSEGDAWKDSDDAALRHYIEKVYEITTPTKINDALLIVEEKNRYHPIREYLEGLVWDGVPRVDTLLVDYLGAEDSLYTRAVTRKAIVAAVARVFVPGIKFDYMLVLVGRQGIGKSHIVSLLGQSWYSDSLNTVQGKEAYEQLQDAWLIEMAELSATKKAEAEAVKHFISKREDIYRVAYGKRVTKFPRQCVFFGTTNDNEFLRDKTGNRRFWPVVVGISEKKKNLWDEMVQAEIDQIWAEALELWNSGESLYLGADIEKEAIKRQEQHTEESSKEGLIREYLDTLLPDNWGDLDVGARRRFIHGTEFGVAEEGTVKRDKVCAMEVWVELFQADPKQMTPIQAREINDILRKLEGWEPYSKGAGKLKFGKNYGLQRAFIRVED</sequence>
<feature type="domain" description="Virulence-associated protein E-like" evidence="1">
    <location>
        <begin position="484"/>
        <end position="702"/>
    </location>
</feature>
<dbReference type="Proteomes" id="UP000321089">
    <property type="component" value="Unassembled WGS sequence"/>
</dbReference>
<evidence type="ECO:0000259" key="1">
    <source>
        <dbReference type="Pfam" id="PF05272"/>
    </source>
</evidence>
<dbReference type="PANTHER" id="PTHR34985">
    <property type="entry name" value="SLR0554 PROTEIN"/>
    <property type="match status" value="1"/>
</dbReference>
<evidence type="ECO:0000313" key="3">
    <source>
        <dbReference type="Proteomes" id="UP000321089"/>
    </source>
</evidence>
<comment type="caution">
    <text evidence="2">The sequence shown here is derived from an EMBL/GenBank/DDBJ whole genome shotgun (WGS) entry which is preliminary data.</text>
</comment>
<dbReference type="AlphaFoldDB" id="A0A512TPE6"/>
<proteinExistence type="predicted"/>
<evidence type="ECO:0000313" key="2">
    <source>
        <dbReference type="EMBL" id="GEQ22107.1"/>
    </source>
</evidence>
<organism evidence="2 3">
    <name type="scientific">Clostridium butyricum</name>
    <dbReference type="NCBI Taxonomy" id="1492"/>
    <lineage>
        <taxon>Bacteria</taxon>
        <taxon>Bacillati</taxon>
        <taxon>Bacillota</taxon>
        <taxon>Clostridia</taxon>
        <taxon>Eubacteriales</taxon>
        <taxon>Clostridiaceae</taxon>
        <taxon>Clostridium</taxon>
    </lineage>
</organism>